<feature type="transmembrane region" description="Helical" evidence="1">
    <location>
        <begin position="353"/>
        <end position="372"/>
    </location>
</feature>
<name>A0AA36M4M1_CYLNA</name>
<evidence type="ECO:0000256" key="1">
    <source>
        <dbReference type="SAM" id="Phobius"/>
    </source>
</evidence>
<dbReference type="InterPro" id="IPR029058">
    <property type="entry name" value="AB_hydrolase_fold"/>
</dbReference>
<dbReference type="PANTHER" id="PTHR45908">
    <property type="entry name" value="PROTEIN CBG11750-RELATED"/>
    <property type="match status" value="1"/>
</dbReference>
<keyword evidence="1" id="KW-0812">Transmembrane</keyword>
<reference evidence="3" key="1">
    <citation type="submission" date="2023-07" db="EMBL/GenBank/DDBJ databases">
        <authorList>
            <consortium name="CYATHOMIX"/>
        </authorList>
    </citation>
    <scope>NUCLEOTIDE SEQUENCE</scope>
    <source>
        <strain evidence="3">N/A</strain>
    </source>
</reference>
<proteinExistence type="predicted"/>
<dbReference type="SUPFAM" id="SSF53474">
    <property type="entry name" value="alpha/beta-Hydrolases"/>
    <property type="match status" value="2"/>
</dbReference>
<accession>A0AA36M4M1</accession>
<dbReference type="InterPro" id="IPR002921">
    <property type="entry name" value="Fungal_lipase-type"/>
</dbReference>
<dbReference type="CDD" id="cd00519">
    <property type="entry name" value="Lipase_3"/>
    <property type="match status" value="1"/>
</dbReference>
<protein>
    <recommendedName>
        <fullName evidence="2">Fungal lipase-type domain-containing protein</fullName>
    </recommendedName>
</protein>
<keyword evidence="1" id="KW-1133">Transmembrane helix</keyword>
<keyword evidence="4" id="KW-1185">Reference proteome</keyword>
<dbReference type="AlphaFoldDB" id="A0AA36M4M1"/>
<feature type="domain" description="Fungal lipase-type" evidence="2">
    <location>
        <begin position="228"/>
        <end position="353"/>
    </location>
</feature>
<feature type="domain" description="Fungal lipase-type" evidence="2">
    <location>
        <begin position="4"/>
        <end position="100"/>
    </location>
</feature>
<dbReference type="Pfam" id="PF01764">
    <property type="entry name" value="Lipase_3"/>
    <property type="match status" value="2"/>
</dbReference>
<feature type="transmembrane region" description="Helical" evidence="1">
    <location>
        <begin position="296"/>
        <end position="316"/>
    </location>
</feature>
<evidence type="ECO:0000313" key="3">
    <source>
        <dbReference type="EMBL" id="CAJ0596872.1"/>
    </source>
</evidence>
<evidence type="ECO:0000259" key="2">
    <source>
        <dbReference type="Pfam" id="PF01764"/>
    </source>
</evidence>
<dbReference type="EMBL" id="CATQJL010000223">
    <property type="protein sequence ID" value="CAJ0596872.1"/>
    <property type="molecule type" value="Genomic_DNA"/>
</dbReference>
<keyword evidence="1" id="KW-0472">Membrane</keyword>
<sequence length="497" mass="55522">MGSGEVSWYFYNAFSNVWGNDAKGVKGLERAFKNQIERHPKYEIWVCDRPSLGGAMASLAAYHIAKTYNKISERINERIKLVTFGEPRTGNAAYAEDFNKKNGRDDTNPSNFLIFSATGLDLSIRDTVASWRTKRLICKAFTLVVTLCLAASLNAVRLFDYNFVRNQMFPLAAAAYSDEPRGCILNRFKGYNGTHGNLFFDHNLVQCDGFENDCYGFLATLTEQSAIVLSFRGTNYLSQLKNEVATSAAVVPMGLGEVSWYFYNAFSKVWGNDAKGVKGLERAFKDQIERHPKYEIWVTVLSLGGAMASLAAYHIAKTYNKISERINERIKLVTFGEPRTGNAAYAEDFNKKMFGLIATLSLVVVGAHSAVFSDDFAYNNMLPLAAAAYSDHPDACVRNHFNGQIYRFYKVDCKGPWSGTASVSCAAYTALLPSRKAIVLSFRGTNTPMQLFKELVHCRLNQENGRDDTNPSNFLIFQQQAWILVSVIPLPLGEQND</sequence>
<comment type="caution">
    <text evidence="3">The sequence shown here is derived from an EMBL/GenBank/DDBJ whole genome shotgun (WGS) entry which is preliminary data.</text>
</comment>
<gene>
    <name evidence="3" type="ORF">CYNAS_LOCUS8855</name>
</gene>
<evidence type="ECO:0000313" key="4">
    <source>
        <dbReference type="Proteomes" id="UP001176961"/>
    </source>
</evidence>
<dbReference type="Gene3D" id="3.40.50.1820">
    <property type="entry name" value="alpha/beta hydrolase"/>
    <property type="match status" value="3"/>
</dbReference>
<dbReference type="GO" id="GO:0006629">
    <property type="term" value="P:lipid metabolic process"/>
    <property type="evidence" value="ECO:0007669"/>
    <property type="project" value="InterPro"/>
</dbReference>
<organism evidence="3 4">
    <name type="scientific">Cylicocyclus nassatus</name>
    <name type="common">Nematode worm</name>
    <dbReference type="NCBI Taxonomy" id="53992"/>
    <lineage>
        <taxon>Eukaryota</taxon>
        <taxon>Metazoa</taxon>
        <taxon>Ecdysozoa</taxon>
        <taxon>Nematoda</taxon>
        <taxon>Chromadorea</taxon>
        <taxon>Rhabditida</taxon>
        <taxon>Rhabditina</taxon>
        <taxon>Rhabditomorpha</taxon>
        <taxon>Strongyloidea</taxon>
        <taxon>Strongylidae</taxon>
        <taxon>Cylicocyclus</taxon>
    </lineage>
</organism>
<dbReference type="Proteomes" id="UP001176961">
    <property type="component" value="Unassembled WGS sequence"/>
</dbReference>